<evidence type="ECO:0000256" key="2">
    <source>
        <dbReference type="ARBA" id="ARBA00005254"/>
    </source>
</evidence>
<keyword evidence="9" id="KW-1185">Reference proteome</keyword>
<sequence length="258" mass="27491">MAHELLNVRIDGAIAHVELHRPEKRNALNNALIEALHAAFASFGDEVRAITLSASGAHFCAGLDLAENSVRSSIEVLRTSQRWHQVFQRIQFSDKPVIAVMQGGVIGGGLELALAAHVRIAEVDAFFQLPEAQRGIFVGGGASVRLARVIGADRMTEMMLTGRKYSAADGHRLGLAHYLAEPGGGRQMAAELVAQVAANARLSNWAAINAVARIQDMSMSEGLFTESLTAALTQSSQDAPEGMKAFLNGGRSPERGQG</sequence>
<dbReference type="SUPFAM" id="SSF52096">
    <property type="entry name" value="ClpP/crotonase"/>
    <property type="match status" value="1"/>
</dbReference>
<dbReference type="Gene3D" id="3.90.226.10">
    <property type="entry name" value="2-enoyl-CoA Hydratase, Chain A, domain 1"/>
    <property type="match status" value="1"/>
</dbReference>
<evidence type="ECO:0000256" key="3">
    <source>
        <dbReference type="ARBA" id="ARBA00022832"/>
    </source>
</evidence>
<dbReference type="AlphaFoldDB" id="A0A0J1CKT1"/>
<dbReference type="OrthoDB" id="9807606at2"/>
<evidence type="ECO:0000256" key="6">
    <source>
        <dbReference type="RuleBase" id="RU003707"/>
    </source>
</evidence>
<dbReference type="GO" id="GO:0006635">
    <property type="term" value="P:fatty acid beta-oxidation"/>
    <property type="evidence" value="ECO:0007669"/>
    <property type="project" value="UniProtKB-UniPathway"/>
</dbReference>
<dbReference type="Proteomes" id="UP000035963">
    <property type="component" value="Unassembled WGS sequence"/>
</dbReference>
<keyword evidence="8" id="KW-0456">Lyase</keyword>
<evidence type="ECO:0000256" key="1">
    <source>
        <dbReference type="ARBA" id="ARBA00005005"/>
    </source>
</evidence>
<dbReference type="InterPro" id="IPR045002">
    <property type="entry name" value="Ech1-like"/>
</dbReference>
<dbReference type="EMBL" id="AEJF01000229">
    <property type="protein sequence ID" value="KLU21149.1"/>
    <property type="molecule type" value="Genomic_DNA"/>
</dbReference>
<name>A0A0J1CKT1_9BURK</name>
<dbReference type="CDD" id="cd06558">
    <property type="entry name" value="crotonase-like"/>
    <property type="match status" value="1"/>
</dbReference>
<dbReference type="GO" id="GO:0004300">
    <property type="term" value="F:enoyl-CoA hydratase activity"/>
    <property type="evidence" value="ECO:0007669"/>
    <property type="project" value="UniProtKB-EC"/>
</dbReference>
<keyword evidence="5" id="KW-0413">Isomerase</keyword>
<dbReference type="PROSITE" id="PS00166">
    <property type="entry name" value="ENOYL_COA_HYDRATASE"/>
    <property type="match status" value="1"/>
</dbReference>
<keyword evidence="3" id="KW-0276">Fatty acid metabolism</keyword>
<dbReference type="Gene3D" id="1.10.12.10">
    <property type="entry name" value="Lyase 2-enoyl-coa Hydratase, Chain A, domain 2"/>
    <property type="match status" value="1"/>
</dbReference>
<reference evidence="8 9" key="1">
    <citation type="journal article" date="2015" name="Genome Announc.">
        <title>Draft Genome Sequence of Burkholderia sp. Strain PML1(12), an Ectomycorrhizosphere-Inhabiting Bacterium with Effective Mineral-Weathering Ability.</title>
        <authorList>
            <person name="Uroz S."/>
            <person name="Oger P."/>
        </authorList>
    </citation>
    <scope>NUCLEOTIDE SEQUENCE [LARGE SCALE GENOMIC DNA]</scope>
    <source>
        <strain evidence="9">PML1(12)</strain>
    </source>
</reference>
<dbReference type="EC" id="4.2.1.17" evidence="8"/>
<dbReference type="InterPro" id="IPR029045">
    <property type="entry name" value="ClpP/crotonase-like_dom_sf"/>
</dbReference>
<feature type="region of interest" description="Disordered" evidence="7">
    <location>
        <begin position="236"/>
        <end position="258"/>
    </location>
</feature>
<comment type="similarity">
    <text evidence="2 6">Belongs to the enoyl-CoA hydratase/isomerase family.</text>
</comment>
<evidence type="ECO:0000256" key="4">
    <source>
        <dbReference type="ARBA" id="ARBA00023098"/>
    </source>
</evidence>
<gene>
    <name evidence="8" type="ORF">EOS_37295</name>
</gene>
<evidence type="ECO:0000313" key="9">
    <source>
        <dbReference type="Proteomes" id="UP000035963"/>
    </source>
</evidence>
<dbReference type="RefSeq" id="WP_047897242.1">
    <property type="nucleotide sequence ID" value="NZ_AEJF01000229.1"/>
</dbReference>
<evidence type="ECO:0000256" key="7">
    <source>
        <dbReference type="SAM" id="MobiDB-lite"/>
    </source>
</evidence>
<keyword evidence="4" id="KW-0443">Lipid metabolism</keyword>
<dbReference type="PANTHER" id="PTHR43149">
    <property type="entry name" value="ENOYL-COA HYDRATASE"/>
    <property type="match status" value="1"/>
</dbReference>
<organism evidence="8 9">
    <name type="scientific">Caballeronia mineralivorans PML1(12)</name>
    <dbReference type="NCBI Taxonomy" id="908627"/>
    <lineage>
        <taxon>Bacteria</taxon>
        <taxon>Pseudomonadati</taxon>
        <taxon>Pseudomonadota</taxon>
        <taxon>Betaproteobacteria</taxon>
        <taxon>Burkholderiales</taxon>
        <taxon>Burkholderiaceae</taxon>
        <taxon>Caballeronia</taxon>
    </lineage>
</organism>
<dbReference type="NCBIfam" id="NF006013">
    <property type="entry name" value="PRK08150.1"/>
    <property type="match status" value="1"/>
</dbReference>
<evidence type="ECO:0000313" key="8">
    <source>
        <dbReference type="EMBL" id="KLU21149.1"/>
    </source>
</evidence>
<evidence type="ECO:0000256" key="5">
    <source>
        <dbReference type="ARBA" id="ARBA00023235"/>
    </source>
</evidence>
<dbReference type="InterPro" id="IPR001753">
    <property type="entry name" value="Enoyl-CoA_hydra/iso"/>
</dbReference>
<dbReference type="InterPro" id="IPR014748">
    <property type="entry name" value="Enoyl-CoA_hydra_C"/>
</dbReference>
<dbReference type="InterPro" id="IPR018376">
    <property type="entry name" value="Enoyl-CoA_hyd/isom_CS"/>
</dbReference>
<accession>A0A0J1CKT1</accession>
<dbReference type="GO" id="GO:0016853">
    <property type="term" value="F:isomerase activity"/>
    <property type="evidence" value="ECO:0007669"/>
    <property type="project" value="UniProtKB-KW"/>
</dbReference>
<dbReference type="Pfam" id="PF00378">
    <property type="entry name" value="ECH_1"/>
    <property type="match status" value="1"/>
</dbReference>
<comment type="pathway">
    <text evidence="1">Lipid metabolism; fatty acid beta-oxidation.</text>
</comment>
<proteinExistence type="inferred from homology"/>
<dbReference type="UniPathway" id="UPA00659"/>
<dbReference type="PANTHER" id="PTHR43149:SF1">
    <property type="entry name" value="DELTA(3,5)-DELTA(2,4)-DIENOYL-COA ISOMERASE, MITOCHONDRIAL"/>
    <property type="match status" value="1"/>
</dbReference>
<protein>
    <submittedName>
        <fullName evidence="8">Enoyl-CoA hydratase</fullName>
        <ecNumber evidence="8">4.2.1.17</ecNumber>
    </submittedName>
</protein>
<dbReference type="PATRIC" id="fig|908627.4.peg.8361"/>
<comment type="caution">
    <text evidence="8">The sequence shown here is derived from an EMBL/GenBank/DDBJ whole genome shotgun (WGS) entry which is preliminary data.</text>
</comment>